<protein>
    <submittedName>
        <fullName evidence="3">Uncharacterized protein</fullName>
    </submittedName>
</protein>
<evidence type="ECO:0000313" key="4">
    <source>
        <dbReference type="Proteomes" id="UP000469724"/>
    </source>
</evidence>
<accession>A0A7K3NGI2</accession>
<keyword evidence="2" id="KW-0812">Transmembrane</keyword>
<keyword evidence="2" id="KW-1133">Transmembrane helix</keyword>
<feature type="transmembrane region" description="Helical" evidence="2">
    <location>
        <begin position="6"/>
        <end position="25"/>
    </location>
</feature>
<feature type="transmembrane region" description="Helical" evidence="2">
    <location>
        <begin position="69"/>
        <end position="86"/>
    </location>
</feature>
<dbReference type="RefSeq" id="WP_163300241.1">
    <property type="nucleotide sequence ID" value="NZ_JAAGRQ010000001.1"/>
</dbReference>
<dbReference type="Proteomes" id="UP000469724">
    <property type="component" value="Unassembled WGS sequence"/>
</dbReference>
<comment type="caution">
    <text evidence="3">The sequence shown here is derived from an EMBL/GenBank/DDBJ whole genome shotgun (WGS) entry which is preliminary data.</text>
</comment>
<evidence type="ECO:0000256" key="1">
    <source>
        <dbReference type="SAM" id="MobiDB-lite"/>
    </source>
</evidence>
<gene>
    <name evidence="3" type="ORF">G3N56_00305</name>
</gene>
<keyword evidence="2" id="KW-0472">Membrane</keyword>
<keyword evidence="4" id="KW-1185">Reference proteome</keyword>
<feature type="region of interest" description="Disordered" evidence="1">
    <location>
        <begin position="89"/>
        <end position="108"/>
    </location>
</feature>
<feature type="compositionally biased region" description="Basic and acidic residues" evidence="1">
    <location>
        <begin position="93"/>
        <end position="108"/>
    </location>
</feature>
<dbReference type="AlphaFoldDB" id="A0A7K3NGI2"/>
<sequence>MSLRFFVFLLAIALQAWFALAWAFGSWRMAWVDGDNNRPRTSPRRLARVTGVLGVGSGLAYAAMAGDPVFFVGQAIVLALAGRVMATPPGQAEVRRNPDGDRTGRNPG</sequence>
<dbReference type="EMBL" id="JAAGRQ010000001">
    <property type="protein sequence ID" value="NDY55187.1"/>
    <property type="molecule type" value="Genomic_DNA"/>
</dbReference>
<organism evidence="3 4">
    <name type="scientific">Desulfolutivibrio sulfodismutans</name>
    <dbReference type="NCBI Taxonomy" id="63561"/>
    <lineage>
        <taxon>Bacteria</taxon>
        <taxon>Pseudomonadati</taxon>
        <taxon>Thermodesulfobacteriota</taxon>
        <taxon>Desulfovibrionia</taxon>
        <taxon>Desulfovibrionales</taxon>
        <taxon>Desulfovibrionaceae</taxon>
        <taxon>Desulfolutivibrio</taxon>
    </lineage>
</organism>
<reference evidence="3 4" key="1">
    <citation type="submission" date="2020-02" db="EMBL/GenBank/DDBJ databases">
        <title>Comparative genomics of sulfur disproportionating microorganisms.</title>
        <authorList>
            <person name="Ward L.M."/>
            <person name="Bertran E."/>
            <person name="Johnston D.T."/>
        </authorList>
    </citation>
    <scope>NUCLEOTIDE SEQUENCE [LARGE SCALE GENOMIC DNA]</scope>
    <source>
        <strain evidence="3 4">DSM 3696</strain>
    </source>
</reference>
<name>A0A7K3NGI2_9BACT</name>
<evidence type="ECO:0000313" key="3">
    <source>
        <dbReference type="EMBL" id="NDY55187.1"/>
    </source>
</evidence>
<proteinExistence type="predicted"/>
<evidence type="ECO:0000256" key="2">
    <source>
        <dbReference type="SAM" id="Phobius"/>
    </source>
</evidence>